<reference evidence="3" key="2">
    <citation type="submission" date="2023-01" db="EMBL/GenBank/DDBJ databases">
        <authorList>
            <person name="Sun Q."/>
            <person name="Evtushenko L."/>
        </authorList>
    </citation>
    <scope>NUCLEOTIDE SEQUENCE</scope>
    <source>
        <strain evidence="3">VKM B-2222</strain>
    </source>
</reference>
<evidence type="ECO:0000313" key="4">
    <source>
        <dbReference type="Proteomes" id="UP001143349"/>
    </source>
</evidence>
<dbReference type="AlphaFoldDB" id="A0AAD3NWB4"/>
<sequence>MDSLDALRRVAVEQARNRVLIAGAAASVAWLALAGLFALIGSDSEGGAGWPVWLVGLLLPLALIWLAVWSARSLLALRHEAEELRTILARMQGQDPSDLGIPADRHDAEPRRTPRRSAVPPAPRPAADARQASLELDSPPATELTATELFYALNFPDGPEDREAIRSLRLALADPGMARLIRAAQDVVTLLAGQGVYMDELELAEADPALWRRFAEGARGEAVAELATIRDETALATAGTMLRSDEVFRDVAHHFLRHFDRLLSRKVQDSDPQLLAALAESRSGRAFTLLAQVTGMLGRDESAEEAQAEGDA</sequence>
<dbReference type="RefSeq" id="WP_271179070.1">
    <property type="nucleotide sequence ID" value="NZ_BSFH01000007.1"/>
</dbReference>
<feature type="region of interest" description="Disordered" evidence="1">
    <location>
        <begin position="95"/>
        <end position="138"/>
    </location>
</feature>
<keyword evidence="2" id="KW-0812">Transmembrane</keyword>
<accession>A0AAD3NWB4</accession>
<proteinExistence type="predicted"/>
<evidence type="ECO:0000256" key="2">
    <source>
        <dbReference type="SAM" id="Phobius"/>
    </source>
</evidence>
<dbReference type="Proteomes" id="UP001143349">
    <property type="component" value="Unassembled WGS sequence"/>
</dbReference>
<protein>
    <submittedName>
        <fullName evidence="3">Uncharacterized protein</fullName>
    </submittedName>
</protein>
<feature type="transmembrane region" description="Helical" evidence="2">
    <location>
        <begin position="52"/>
        <end position="71"/>
    </location>
</feature>
<gene>
    <name evidence="3" type="ORF">GCM10017635_02920</name>
</gene>
<organism evidence="3 4">
    <name type="scientific">Paracoccus kondratievae</name>
    <dbReference type="NCBI Taxonomy" id="135740"/>
    <lineage>
        <taxon>Bacteria</taxon>
        <taxon>Pseudomonadati</taxon>
        <taxon>Pseudomonadota</taxon>
        <taxon>Alphaproteobacteria</taxon>
        <taxon>Rhodobacterales</taxon>
        <taxon>Paracoccaceae</taxon>
        <taxon>Paracoccus</taxon>
    </lineage>
</organism>
<keyword evidence="2" id="KW-0472">Membrane</keyword>
<comment type="caution">
    <text evidence="3">The sequence shown here is derived from an EMBL/GenBank/DDBJ whole genome shotgun (WGS) entry which is preliminary data.</text>
</comment>
<keyword evidence="2" id="KW-1133">Transmembrane helix</keyword>
<evidence type="ECO:0000313" key="3">
    <source>
        <dbReference type="EMBL" id="GLK62824.1"/>
    </source>
</evidence>
<feature type="compositionally biased region" description="Basic and acidic residues" evidence="1">
    <location>
        <begin position="103"/>
        <end position="112"/>
    </location>
</feature>
<keyword evidence="4" id="KW-1185">Reference proteome</keyword>
<evidence type="ECO:0000256" key="1">
    <source>
        <dbReference type="SAM" id="MobiDB-lite"/>
    </source>
</evidence>
<dbReference type="EMBL" id="BSFH01000007">
    <property type="protein sequence ID" value="GLK62824.1"/>
    <property type="molecule type" value="Genomic_DNA"/>
</dbReference>
<reference evidence="3" key="1">
    <citation type="journal article" date="2014" name="Int. J. Syst. Evol. Microbiol.">
        <title>Complete genome sequence of Corynebacterium casei LMG S-19264T (=DSM 44701T), isolated from a smear-ripened cheese.</title>
        <authorList>
            <consortium name="US DOE Joint Genome Institute (JGI-PGF)"/>
            <person name="Walter F."/>
            <person name="Albersmeier A."/>
            <person name="Kalinowski J."/>
            <person name="Ruckert C."/>
        </authorList>
    </citation>
    <scope>NUCLEOTIDE SEQUENCE</scope>
    <source>
        <strain evidence="3">VKM B-2222</strain>
    </source>
</reference>
<feature type="transmembrane region" description="Helical" evidence="2">
    <location>
        <begin position="20"/>
        <end position="40"/>
    </location>
</feature>
<name>A0AAD3NWB4_9RHOB</name>